<protein>
    <submittedName>
        <fullName evidence="3">Uncharacterized protein</fullName>
    </submittedName>
</protein>
<evidence type="ECO:0000256" key="1">
    <source>
        <dbReference type="SAM" id="MobiDB-lite"/>
    </source>
</evidence>
<dbReference type="EMBL" id="CAJNOV010018941">
    <property type="protein sequence ID" value="CAF1626131.1"/>
    <property type="molecule type" value="Genomic_DNA"/>
</dbReference>
<evidence type="ECO:0000313" key="7">
    <source>
        <dbReference type="EMBL" id="CAF4060944.1"/>
    </source>
</evidence>
<dbReference type="Proteomes" id="UP000663855">
    <property type="component" value="Unassembled WGS sequence"/>
</dbReference>
<feature type="compositionally biased region" description="Low complexity" evidence="1">
    <location>
        <begin position="143"/>
        <end position="155"/>
    </location>
</feature>
<evidence type="ECO:0000313" key="4">
    <source>
        <dbReference type="EMBL" id="CAF2192948.1"/>
    </source>
</evidence>
<dbReference type="EMBL" id="CAJOBH010006593">
    <property type="protein sequence ID" value="CAF4060944.1"/>
    <property type="molecule type" value="Genomic_DNA"/>
</dbReference>
<evidence type="ECO:0000313" key="2">
    <source>
        <dbReference type="EMBL" id="CAF1294700.1"/>
    </source>
</evidence>
<name>A0A816CKG7_9BILA</name>
<gene>
    <name evidence="7" type="ORF">BYL167_LOCUS16962</name>
    <name evidence="3" type="ORF">CJN711_LOCUS38701</name>
    <name evidence="5" type="ORF">GIL414_LOCUS12224</name>
    <name evidence="2" type="ORF">KQP761_LOCUS4467</name>
    <name evidence="4" type="ORF">MBJ925_LOCUS34974</name>
    <name evidence="6" type="ORF">SMN809_LOCUS12704</name>
</gene>
<dbReference type="AlphaFoldDB" id="A0A816CKG7"/>
<dbReference type="OrthoDB" id="10060949at2759"/>
<evidence type="ECO:0000313" key="8">
    <source>
        <dbReference type="Proteomes" id="UP000663855"/>
    </source>
</evidence>
<reference evidence="3" key="1">
    <citation type="submission" date="2021-02" db="EMBL/GenBank/DDBJ databases">
        <authorList>
            <person name="Nowell W R."/>
        </authorList>
    </citation>
    <scope>NUCLEOTIDE SEQUENCE</scope>
</reference>
<dbReference type="Proteomes" id="UP000676336">
    <property type="component" value="Unassembled WGS sequence"/>
</dbReference>
<accession>A0A816CKG7</accession>
<sequence length="391" mass="43261">MTARFDPNTEQVFYSSGISQVMEQEYSSIFSLMQQELESTAAYLDLKSAMRSNQFRPQLLRSNMNEAMQNIVRTVDEQLADLPADARQKIGKAITEKCFNVAPSLAAVPPGRSCMVASRVNGIDDHNSNTYIWSCGFDLSLSEGESSSSRSPSKGSRYETELSSRSSSKGVYRLEGTLNIVVLCCRRQAIDNLEKLAKRDPDGTKRQILHQCPRPSLFPFGQNSLHGSTSSTMTNGLQASQMSASNNNSINSNSSKSDDRKALQFFMGNRADWAVTILRIKELRNASLPSGAIDMLLHEIKDAITQDYRVPNTYIFLNHVVVVYPSHNITEITGVMRMFDKNGGTFWLATAQVSQLKNSVDIIQIKLTSASIDNVIEKIQAMADGKASNSP</sequence>
<dbReference type="Proteomes" id="UP000663824">
    <property type="component" value="Unassembled WGS sequence"/>
</dbReference>
<dbReference type="EMBL" id="CAJNRE010019308">
    <property type="protein sequence ID" value="CAF2192948.1"/>
    <property type="molecule type" value="Genomic_DNA"/>
</dbReference>
<dbReference type="EMBL" id="CAJNOW010000822">
    <property type="protein sequence ID" value="CAF1294700.1"/>
    <property type="molecule type" value="Genomic_DNA"/>
</dbReference>
<dbReference type="Proteomes" id="UP000663834">
    <property type="component" value="Unassembled WGS sequence"/>
</dbReference>
<dbReference type="EMBL" id="CAJOBJ010004730">
    <property type="protein sequence ID" value="CAF4009482.1"/>
    <property type="molecule type" value="Genomic_DNA"/>
</dbReference>
<proteinExistence type="predicted"/>
<evidence type="ECO:0000313" key="3">
    <source>
        <dbReference type="EMBL" id="CAF1626131.1"/>
    </source>
</evidence>
<feature type="region of interest" description="Disordered" evidence="1">
    <location>
        <begin position="143"/>
        <end position="166"/>
    </location>
</feature>
<evidence type="ECO:0000313" key="6">
    <source>
        <dbReference type="EMBL" id="CAF4015284.1"/>
    </source>
</evidence>
<dbReference type="Proteomes" id="UP000681720">
    <property type="component" value="Unassembled WGS sequence"/>
</dbReference>
<evidence type="ECO:0000313" key="5">
    <source>
        <dbReference type="EMBL" id="CAF4009482.1"/>
    </source>
</evidence>
<dbReference type="EMBL" id="CAJOBI010004868">
    <property type="protein sequence ID" value="CAF4015284.1"/>
    <property type="molecule type" value="Genomic_DNA"/>
</dbReference>
<dbReference type="Proteomes" id="UP000681967">
    <property type="component" value="Unassembled WGS sequence"/>
</dbReference>
<comment type="caution">
    <text evidence="3">The sequence shown here is derived from an EMBL/GenBank/DDBJ whole genome shotgun (WGS) entry which is preliminary data.</text>
</comment>
<organism evidence="3 8">
    <name type="scientific">Rotaria magnacalcarata</name>
    <dbReference type="NCBI Taxonomy" id="392030"/>
    <lineage>
        <taxon>Eukaryota</taxon>
        <taxon>Metazoa</taxon>
        <taxon>Spiralia</taxon>
        <taxon>Gnathifera</taxon>
        <taxon>Rotifera</taxon>
        <taxon>Eurotatoria</taxon>
        <taxon>Bdelloidea</taxon>
        <taxon>Philodinida</taxon>
        <taxon>Philodinidae</taxon>
        <taxon>Rotaria</taxon>
    </lineage>
</organism>